<feature type="transmembrane region" description="Helical" evidence="2">
    <location>
        <begin position="482"/>
        <end position="504"/>
    </location>
</feature>
<evidence type="ECO:0000256" key="1">
    <source>
        <dbReference type="SAM" id="MobiDB-lite"/>
    </source>
</evidence>
<dbReference type="Proteomes" id="UP000193689">
    <property type="component" value="Unassembled WGS sequence"/>
</dbReference>
<dbReference type="EMBL" id="MCFJ01000001">
    <property type="protein sequence ID" value="ORY70994.1"/>
    <property type="molecule type" value="Genomic_DNA"/>
</dbReference>
<organism evidence="4 5">
    <name type="scientific">Pseudomassariella vexata</name>
    <dbReference type="NCBI Taxonomy" id="1141098"/>
    <lineage>
        <taxon>Eukaryota</taxon>
        <taxon>Fungi</taxon>
        <taxon>Dikarya</taxon>
        <taxon>Ascomycota</taxon>
        <taxon>Pezizomycotina</taxon>
        <taxon>Sordariomycetes</taxon>
        <taxon>Xylariomycetidae</taxon>
        <taxon>Amphisphaeriales</taxon>
        <taxon>Pseudomassariaceae</taxon>
        <taxon>Pseudomassariella</taxon>
    </lineage>
</organism>
<comment type="caution">
    <text evidence="4">The sequence shown here is derived from an EMBL/GenBank/DDBJ whole genome shotgun (WGS) entry which is preliminary data.</text>
</comment>
<feature type="domain" description="Glycosyltransferase 2-like" evidence="3">
    <location>
        <begin position="247"/>
        <end position="506"/>
    </location>
</feature>
<feature type="region of interest" description="Disordered" evidence="1">
    <location>
        <begin position="88"/>
        <end position="108"/>
    </location>
</feature>
<dbReference type="GeneID" id="63775249"/>
<accession>A0A1Y2EI73</accession>
<dbReference type="InterPro" id="IPR001173">
    <property type="entry name" value="Glyco_trans_2-like"/>
</dbReference>
<keyword evidence="2" id="KW-1133">Transmembrane helix</keyword>
<dbReference type="AlphaFoldDB" id="A0A1Y2EI73"/>
<evidence type="ECO:0000259" key="3">
    <source>
        <dbReference type="Pfam" id="PF13632"/>
    </source>
</evidence>
<dbReference type="InParanoid" id="A0A1Y2EI73"/>
<feature type="compositionally biased region" description="Polar residues" evidence="1">
    <location>
        <begin position="95"/>
        <end position="108"/>
    </location>
</feature>
<dbReference type="PANTHER" id="PTHR36851:SF1">
    <property type="entry name" value="GLYCO_TRANS_2-LIKE DOMAIN-CONTAINING PROTEIN"/>
    <property type="match status" value="1"/>
</dbReference>
<protein>
    <submittedName>
        <fullName evidence="4">Glycosyl transferase family group 2-domain-containing protein</fullName>
    </submittedName>
</protein>
<evidence type="ECO:0000313" key="4">
    <source>
        <dbReference type="EMBL" id="ORY70994.1"/>
    </source>
</evidence>
<dbReference type="PANTHER" id="PTHR36851">
    <property type="entry name" value="UNNAMED PRODUCT"/>
    <property type="match status" value="1"/>
</dbReference>
<dbReference type="GO" id="GO:0016740">
    <property type="term" value="F:transferase activity"/>
    <property type="evidence" value="ECO:0007669"/>
    <property type="project" value="UniProtKB-KW"/>
</dbReference>
<evidence type="ECO:0000313" key="5">
    <source>
        <dbReference type="Proteomes" id="UP000193689"/>
    </source>
</evidence>
<feature type="transmembrane region" description="Helical" evidence="2">
    <location>
        <begin position="12"/>
        <end position="32"/>
    </location>
</feature>
<feature type="transmembrane region" description="Helical" evidence="2">
    <location>
        <begin position="524"/>
        <end position="543"/>
    </location>
</feature>
<dbReference type="SUPFAM" id="SSF53448">
    <property type="entry name" value="Nucleotide-diphospho-sugar transferases"/>
    <property type="match status" value="1"/>
</dbReference>
<dbReference type="OrthoDB" id="5819478at2759"/>
<dbReference type="Pfam" id="PF13632">
    <property type="entry name" value="Glyco_trans_2_3"/>
    <property type="match status" value="1"/>
</dbReference>
<name>A0A1Y2EI73_9PEZI</name>
<keyword evidence="2" id="KW-0472">Membrane</keyword>
<dbReference type="InterPro" id="IPR029044">
    <property type="entry name" value="Nucleotide-diphossugar_trans"/>
</dbReference>
<keyword evidence="2" id="KW-0812">Transmembrane</keyword>
<gene>
    <name evidence="4" type="ORF">BCR38DRAFT_415669</name>
</gene>
<evidence type="ECO:0000256" key="2">
    <source>
        <dbReference type="SAM" id="Phobius"/>
    </source>
</evidence>
<keyword evidence="5" id="KW-1185">Reference proteome</keyword>
<keyword evidence="4" id="KW-0808">Transferase</keyword>
<dbReference type="RefSeq" id="XP_040720586.1">
    <property type="nucleotide sequence ID" value="XM_040859037.1"/>
</dbReference>
<feature type="transmembrane region" description="Helical" evidence="2">
    <location>
        <begin position="52"/>
        <end position="72"/>
    </location>
</feature>
<proteinExistence type="predicted"/>
<reference evidence="4 5" key="1">
    <citation type="submission" date="2016-07" db="EMBL/GenBank/DDBJ databases">
        <title>Pervasive Adenine N6-methylation of Active Genes in Fungi.</title>
        <authorList>
            <consortium name="DOE Joint Genome Institute"/>
            <person name="Mondo S.J."/>
            <person name="Dannebaum R.O."/>
            <person name="Kuo R.C."/>
            <person name="Labutti K."/>
            <person name="Haridas S."/>
            <person name="Kuo A."/>
            <person name="Salamov A."/>
            <person name="Ahrendt S.R."/>
            <person name="Lipzen A."/>
            <person name="Sullivan W."/>
            <person name="Andreopoulos W.B."/>
            <person name="Clum A."/>
            <person name="Lindquist E."/>
            <person name="Daum C."/>
            <person name="Ramamoorthy G.K."/>
            <person name="Gryganskyi A."/>
            <person name="Culley D."/>
            <person name="Magnuson J.K."/>
            <person name="James T.Y."/>
            <person name="O'Malley M.A."/>
            <person name="Stajich J.E."/>
            <person name="Spatafora J.W."/>
            <person name="Visel A."/>
            <person name="Grigoriev I.V."/>
        </authorList>
    </citation>
    <scope>NUCLEOTIDE SEQUENCE [LARGE SCALE GENOMIC DNA]</scope>
    <source>
        <strain evidence="4 5">CBS 129021</strain>
    </source>
</reference>
<sequence>MSLFVWWTRRSGGMAMVSLLSLSSYVVFKTWVASRNLNYAIEGDGGFWTLVFAYYCLLIHLLVFSFPLRVIWALRDLTRGLKEVARNKTLKDPQDSNSGHGPSPSLSSCKNWVSSWCLPTRSGHGGLHTELYADDNVTPGHILHAIIIPNYKEDIDMLRETLEVLASHPRAQTNYDVYLAMEQREPNVAFKAMSLISEFVTKFHFIVFTLHPSGIPGEAAGKGSNVAWAARKLSERYPTESRKDVLVTGIDADSHLSSDYFALVTSMHLAHPETSSTTLYSAPIIFDRNAHSVPAIVRVADILWCAGGISGLYGGSTISPPTSVYSLSLELVDRVGGWDCDMEAVGEDLHMYLKCFFALNGNLTTRTILSPVSQSNVTAGGGIIPDMLARYKQAQRHMWGALDSGFAWRELLELWQERKSLARAFRPLHASLNTNSRDSYVPQQPDNLNHEQLVEGGIFSDIVYDTIEEPNYARVFYLFHRLFEAHFLPVHATILILFSAVYMWVTAGKADIHGVNWIFEVCNYLRNVGFLEVVVLLFFYETFHKICLETLQKEMTDAGLAKDMNFSPRSWRRNFIDYFMVPLVAPIYGSIPCAQAQICHFWTVDLVYTVSQKATRQRSISATLAGKV</sequence>